<gene>
    <name evidence="1" type="ORF">C731_2328</name>
</gene>
<keyword evidence="2" id="KW-1185">Reference proteome</keyword>
<name>K5BG12_MYCHD</name>
<organism evidence="1 2">
    <name type="scientific">Mycolicibacterium hassiacum (strain DSM 44199 / CIP 105218 / JCM 12690 / 3849)</name>
    <name type="common">Mycobacterium hassiacum</name>
    <dbReference type="NCBI Taxonomy" id="1122247"/>
    <lineage>
        <taxon>Bacteria</taxon>
        <taxon>Bacillati</taxon>
        <taxon>Actinomycetota</taxon>
        <taxon>Actinomycetes</taxon>
        <taxon>Mycobacteriales</taxon>
        <taxon>Mycobacteriaceae</taxon>
        <taxon>Mycolicibacterium</taxon>
    </lineage>
</organism>
<evidence type="ECO:0000313" key="2">
    <source>
        <dbReference type="Proteomes" id="UP000006265"/>
    </source>
</evidence>
<evidence type="ECO:0000313" key="1">
    <source>
        <dbReference type="EMBL" id="EKF23626.1"/>
    </source>
</evidence>
<proteinExistence type="predicted"/>
<dbReference type="AlphaFoldDB" id="K5BG12"/>
<sequence length="84" mass="9628">MNDKSTPHRVAAYLLPGSTAEAVLRRYQAPLLRDLDQARSLPARRTRAHRYEHPAPGDLIRVDIKKLARIPDWGGHRMLGRHSR</sequence>
<reference evidence="1 2" key="1">
    <citation type="journal article" date="2012" name="J. Bacteriol.">
        <title>Genome sequence of Mycobacterium hassiacum DSM 44199, a rare source of heat-stable mycobacterial proteins.</title>
        <authorList>
            <person name="Tiago I."/>
            <person name="Maranha A."/>
            <person name="Mendes V."/>
            <person name="Alarico S."/>
            <person name="Moynihan P.J."/>
            <person name="Clarke A.J."/>
            <person name="Macedo-Ribeiro S."/>
            <person name="Pereira P.J."/>
            <person name="Empadinhas N."/>
        </authorList>
    </citation>
    <scope>NUCLEOTIDE SEQUENCE [LARGE SCALE GENOMIC DNA]</scope>
    <source>
        <strain evidence="2">DSM 44199 / CIP 105218 / JCM 12690 / 3849</strain>
    </source>
</reference>
<accession>K5BG12</accession>
<dbReference type="eggNOG" id="COG2801">
    <property type="taxonomic scope" value="Bacteria"/>
</dbReference>
<dbReference type="EMBL" id="AMRA01000059">
    <property type="protein sequence ID" value="EKF23626.1"/>
    <property type="molecule type" value="Genomic_DNA"/>
</dbReference>
<comment type="caution">
    <text evidence="1">The sequence shown here is derived from an EMBL/GenBank/DDBJ whole genome shotgun (WGS) entry which is preliminary data.</text>
</comment>
<dbReference type="PATRIC" id="fig|1122247.3.peg.2238"/>
<dbReference type="STRING" id="1122247.GCA_000379865_01391"/>
<dbReference type="Proteomes" id="UP000006265">
    <property type="component" value="Unassembled WGS sequence"/>
</dbReference>
<protein>
    <submittedName>
        <fullName evidence="1">Putative integrase, catalytic region</fullName>
    </submittedName>
</protein>